<dbReference type="InterPro" id="IPR028960">
    <property type="entry name" value="Imm27"/>
</dbReference>
<dbReference type="AlphaFoldDB" id="A0A2I0R303"/>
<comment type="caution">
    <text evidence="1">The sequence shown here is derived from an EMBL/GenBank/DDBJ whole genome shotgun (WGS) entry which is preliminary data.</text>
</comment>
<sequence length="77" mass="8683">MIMEIVGKWIEINGALKADSNCKLITEMLQNDLKVIESSEDGWTQKLEGKNNEIWELTYPQSHLQGGGPPKLTLINE</sequence>
<proteinExistence type="predicted"/>
<dbReference type="Pfam" id="PF15590">
    <property type="entry name" value="Imm27"/>
    <property type="match status" value="1"/>
</dbReference>
<name>A0A2I0R303_9FLAO</name>
<organism evidence="1 2">
    <name type="scientific">Brumimicrobium salinarum</name>
    <dbReference type="NCBI Taxonomy" id="2058658"/>
    <lineage>
        <taxon>Bacteria</taxon>
        <taxon>Pseudomonadati</taxon>
        <taxon>Bacteroidota</taxon>
        <taxon>Flavobacteriia</taxon>
        <taxon>Flavobacteriales</taxon>
        <taxon>Crocinitomicaceae</taxon>
        <taxon>Brumimicrobium</taxon>
    </lineage>
</organism>
<accession>A0A2I0R303</accession>
<protein>
    <submittedName>
        <fullName evidence="1">Uncharacterized protein</fullName>
    </submittedName>
</protein>
<keyword evidence="2" id="KW-1185">Reference proteome</keyword>
<dbReference type="EMBL" id="PJNI01000007">
    <property type="protein sequence ID" value="PKR80954.1"/>
    <property type="molecule type" value="Genomic_DNA"/>
</dbReference>
<dbReference type="Proteomes" id="UP000236654">
    <property type="component" value="Unassembled WGS sequence"/>
</dbReference>
<reference evidence="1 2" key="1">
    <citation type="submission" date="2017-12" db="EMBL/GenBank/DDBJ databases">
        <title>The draft genome sequence of Brumimicrobium saltpan LHR20.</title>
        <authorList>
            <person name="Do Z.-J."/>
            <person name="Luo H.-R."/>
        </authorList>
    </citation>
    <scope>NUCLEOTIDE SEQUENCE [LARGE SCALE GENOMIC DNA]</scope>
    <source>
        <strain evidence="1 2">LHR20</strain>
    </source>
</reference>
<dbReference type="OrthoDB" id="1438237at2"/>
<gene>
    <name evidence="1" type="ORF">CW751_07245</name>
</gene>
<evidence type="ECO:0000313" key="2">
    <source>
        <dbReference type="Proteomes" id="UP000236654"/>
    </source>
</evidence>
<evidence type="ECO:0000313" key="1">
    <source>
        <dbReference type="EMBL" id="PKR80954.1"/>
    </source>
</evidence>